<accession>A0A2I1DG26</accession>
<comment type="caution">
    <text evidence="2">The sequence shown here is derived from an EMBL/GenBank/DDBJ whole genome shotgun (WGS) entry which is preliminary data.</text>
</comment>
<protein>
    <submittedName>
        <fullName evidence="2">Uncharacterized protein</fullName>
    </submittedName>
</protein>
<evidence type="ECO:0000313" key="2">
    <source>
        <dbReference type="EMBL" id="PKY08824.1"/>
    </source>
</evidence>
<keyword evidence="1" id="KW-1133">Transmembrane helix</keyword>
<keyword evidence="3" id="KW-1185">Reference proteome</keyword>
<feature type="non-terminal residue" evidence="2">
    <location>
        <position position="102"/>
    </location>
</feature>
<dbReference type="RefSeq" id="XP_024697418.1">
    <property type="nucleotide sequence ID" value="XM_024836453.1"/>
</dbReference>
<dbReference type="Proteomes" id="UP000234254">
    <property type="component" value="Unassembled WGS sequence"/>
</dbReference>
<proteinExistence type="predicted"/>
<gene>
    <name evidence="2" type="ORF">P168DRAFT_286899</name>
</gene>
<organism evidence="2 3">
    <name type="scientific">Aspergillus campestris (strain IBT 28561)</name>
    <dbReference type="NCBI Taxonomy" id="1392248"/>
    <lineage>
        <taxon>Eukaryota</taxon>
        <taxon>Fungi</taxon>
        <taxon>Dikarya</taxon>
        <taxon>Ascomycota</taxon>
        <taxon>Pezizomycotina</taxon>
        <taxon>Eurotiomycetes</taxon>
        <taxon>Eurotiomycetidae</taxon>
        <taxon>Eurotiales</taxon>
        <taxon>Aspergillaceae</taxon>
        <taxon>Aspergillus</taxon>
        <taxon>Aspergillus subgen. Circumdati</taxon>
    </lineage>
</organism>
<keyword evidence="1" id="KW-0812">Transmembrane</keyword>
<evidence type="ECO:0000313" key="3">
    <source>
        <dbReference type="Proteomes" id="UP000234254"/>
    </source>
</evidence>
<name>A0A2I1DG26_ASPC2</name>
<reference evidence="2" key="1">
    <citation type="submission" date="2016-12" db="EMBL/GenBank/DDBJ databases">
        <title>The genomes of Aspergillus section Nigri reveals drivers in fungal speciation.</title>
        <authorList>
            <consortium name="DOE Joint Genome Institute"/>
            <person name="Vesth T.C."/>
            <person name="Nybo J."/>
            <person name="Theobald S."/>
            <person name="Brandl J."/>
            <person name="Frisvad J.C."/>
            <person name="Nielsen K.F."/>
            <person name="Lyhne E.K."/>
            <person name="Kogle M.E."/>
            <person name="Kuo A."/>
            <person name="Riley R."/>
            <person name="Clum A."/>
            <person name="Nolan M."/>
            <person name="Lipzen A."/>
            <person name="Salamov A."/>
            <person name="Henrissat B."/>
            <person name="Wiebenga A."/>
            <person name="De vries R.P."/>
            <person name="Grigoriev I.V."/>
            <person name="Mortensen U.H."/>
            <person name="Andersen M.R."/>
            <person name="Baker S.E."/>
        </authorList>
    </citation>
    <scope>NUCLEOTIDE SEQUENCE</scope>
    <source>
        <strain evidence="2">IBT 28561</strain>
    </source>
</reference>
<keyword evidence="1" id="KW-0472">Membrane</keyword>
<dbReference type="GeneID" id="36543977"/>
<dbReference type="EMBL" id="MSFM01000001">
    <property type="protein sequence ID" value="PKY08824.1"/>
    <property type="molecule type" value="Genomic_DNA"/>
</dbReference>
<dbReference type="AlphaFoldDB" id="A0A2I1DG26"/>
<dbReference type="VEuPathDB" id="FungiDB:P168DRAFT_286899"/>
<sequence>MKTSTEKKKRKVKKEGEKMVCPRIIFTSPIWISAERHYQMPTLTNPSGRPSCSPAKWRFLTSILAWFHLAFSAFFLLSRERPSSGFRAIAGPPDVHCSFCFL</sequence>
<feature type="transmembrane region" description="Helical" evidence="1">
    <location>
        <begin position="59"/>
        <end position="77"/>
    </location>
</feature>
<evidence type="ECO:0000256" key="1">
    <source>
        <dbReference type="SAM" id="Phobius"/>
    </source>
</evidence>